<evidence type="ECO:0000313" key="1">
    <source>
        <dbReference type="EMBL" id="PJJ53974.1"/>
    </source>
</evidence>
<gene>
    <name evidence="1" type="ORF">CLV56_3476</name>
</gene>
<evidence type="ECO:0000313" key="2">
    <source>
        <dbReference type="Proteomes" id="UP000230842"/>
    </source>
</evidence>
<reference evidence="1 2" key="1">
    <citation type="submission" date="2017-11" db="EMBL/GenBank/DDBJ databases">
        <title>Genomic Encyclopedia of Archaeal and Bacterial Type Strains, Phase II (KMG-II): From Individual Species to Whole Genera.</title>
        <authorList>
            <person name="Goeker M."/>
        </authorList>
    </citation>
    <scope>NUCLEOTIDE SEQUENCE [LARGE SCALE GENOMIC DNA]</scope>
    <source>
        <strain evidence="1 2">DSM 27763</strain>
    </source>
</reference>
<keyword evidence="2" id="KW-1185">Reference proteome</keyword>
<accession>A0A2M9B7Q4</accession>
<protein>
    <submittedName>
        <fullName evidence="1">Uncharacterized protein</fullName>
    </submittedName>
</protein>
<proteinExistence type="predicted"/>
<dbReference type="Proteomes" id="UP000230842">
    <property type="component" value="Unassembled WGS sequence"/>
</dbReference>
<dbReference type="EMBL" id="PGEZ01000002">
    <property type="protein sequence ID" value="PJJ53974.1"/>
    <property type="molecule type" value="Genomic_DNA"/>
</dbReference>
<comment type="caution">
    <text evidence="1">The sequence shown here is derived from an EMBL/GenBank/DDBJ whole genome shotgun (WGS) entry which is preliminary data.</text>
</comment>
<sequence length="75" mass="7822">MQGAGGDRPVRGAGQEASDDLERLTRWEAAGGAWWTVAVSGGGVTVVLARCDGGEEVDRFSSDDPRLVAYVDTAP</sequence>
<name>A0A2M9B7Q4_9ACTN</name>
<organism evidence="1 2">
    <name type="scientific">Mumia flava</name>
    <dbReference type="NCBI Taxonomy" id="1348852"/>
    <lineage>
        <taxon>Bacteria</taxon>
        <taxon>Bacillati</taxon>
        <taxon>Actinomycetota</taxon>
        <taxon>Actinomycetes</taxon>
        <taxon>Propionibacteriales</taxon>
        <taxon>Nocardioidaceae</taxon>
        <taxon>Mumia</taxon>
    </lineage>
</organism>
<dbReference type="AlphaFoldDB" id="A0A2M9B7Q4"/>
<dbReference type="RefSeq" id="WP_157805209.1">
    <property type="nucleotide sequence ID" value="NZ_PGEZ01000002.1"/>
</dbReference>